<dbReference type="InterPro" id="IPR002429">
    <property type="entry name" value="CcO_II-like_C"/>
</dbReference>
<evidence type="ECO:0000256" key="5">
    <source>
        <dbReference type="ARBA" id="ARBA00022660"/>
    </source>
</evidence>
<dbReference type="PROSITE" id="PS50999">
    <property type="entry name" value="COX2_TM"/>
    <property type="match status" value="1"/>
</dbReference>
<protein>
    <recommendedName>
        <fullName evidence="14">Ubiquinol oxidase polypeptide II</fullName>
    </recommendedName>
</protein>
<dbReference type="PANTHER" id="PTHR22888:SF18">
    <property type="entry name" value="CYTOCHROME BO(3) UBIQUINOL OXIDASE SUBUNIT 2"/>
    <property type="match status" value="1"/>
</dbReference>
<keyword evidence="4" id="KW-1003">Cell membrane</keyword>
<keyword evidence="13" id="KW-0449">Lipoprotein</keyword>
<dbReference type="InterPro" id="IPR006333">
    <property type="entry name" value="Cyt_o_ubiquinol_oxidase_su2"/>
</dbReference>
<dbReference type="STRING" id="366533.SAMN05444339_10189"/>
<dbReference type="EMBL" id="FQUE01000001">
    <property type="protein sequence ID" value="SHE33880.1"/>
    <property type="molecule type" value="Genomic_DNA"/>
</dbReference>
<evidence type="ECO:0000256" key="16">
    <source>
        <dbReference type="SAM" id="Phobius"/>
    </source>
</evidence>
<dbReference type="Pfam" id="PF00116">
    <property type="entry name" value="COX2"/>
    <property type="match status" value="1"/>
</dbReference>
<keyword evidence="3" id="KW-0813">Transport</keyword>
<dbReference type="PANTHER" id="PTHR22888">
    <property type="entry name" value="CYTOCHROME C OXIDASE, SUBUNIT II"/>
    <property type="match status" value="1"/>
</dbReference>
<feature type="chain" id="PRO_5009907369" description="Ubiquinol oxidase polypeptide II" evidence="17">
    <location>
        <begin position="18"/>
        <end position="379"/>
    </location>
</feature>
<dbReference type="InterPro" id="IPR010514">
    <property type="entry name" value="COX_ARM"/>
</dbReference>
<keyword evidence="11 16" id="KW-0472">Membrane</keyword>
<evidence type="ECO:0000256" key="9">
    <source>
        <dbReference type="ARBA" id="ARBA00022989"/>
    </source>
</evidence>
<dbReference type="RefSeq" id="WP_245810528.1">
    <property type="nucleotide sequence ID" value="NZ_FQUE01000001.1"/>
</dbReference>
<evidence type="ECO:0000256" key="8">
    <source>
        <dbReference type="ARBA" id="ARBA00022982"/>
    </source>
</evidence>
<feature type="transmembrane region" description="Helical" evidence="16">
    <location>
        <begin position="84"/>
        <end position="104"/>
    </location>
</feature>
<evidence type="ECO:0000259" key="19">
    <source>
        <dbReference type="PROSITE" id="PS50999"/>
    </source>
</evidence>
<evidence type="ECO:0000256" key="6">
    <source>
        <dbReference type="ARBA" id="ARBA00022692"/>
    </source>
</evidence>
<evidence type="ECO:0000256" key="2">
    <source>
        <dbReference type="ARBA" id="ARBA00007866"/>
    </source>
</evidence>
<keyword evidence="12" id="KW-0564">Palmitate</keyword>
<evidence type="ECO:0000256" key="7">
    <source>
        <dbReference type="ARBA" id="ARBA00022729"/>
    </source>
</evidence>
<dbReference type="SUPFAM" id="SSF81464">
    <property type="entry name" value="Cytochrome c oxidase subunit II-like, transmembrane region"/>
    <property type="match status" value="1"/>
</dbReference>
<keyword evidence="9 16" id="KW-1133">Transmembrane helix</keyword>
<evidence type="ECO:0000256" key="11">
    <source>
        <dbReference type="ARBA" id="ARBA00023136"/>
    </source>
</evidence>
<dbReference type="GO" id="GO:0016682">
    <property type="term" value="F:oxidoreductase activity, acting on diphenols and related substances as donors, oxygen as acceptor"/>
    <property type="evidence" value="ECO:0007669"/>
    <property type="project" value="InterPro"/>
</dbReference>
<comment type="similarity">
    <text evidence="2">Belongs to the cytochrome c oxidase subunit 2 family.</text>
</comment>
<dbReference type="GO" id="GO:0009486">
    <property type="term" value="F:cytochrome bo3 ubiquinol oxidase activity"/>
    <property type="evidence" value="ECO:0007669"/>
    <property type="project" value="InterPro"/>
</dbReference>
<evidence type="ECO:0000256" key="13">
    <source>
        <dbReference type="ARBA" id="ARBA00023288"/>
    </source>
</evidence>
<evidence type="ECO:0000256" key="14">
    <source>
        <dbReference type="ARBA" id="ARBA00030198"/>
    </source>
</evidence>
<dbReference type="Gene3D" id="1.10.287.90">
    <property type="match status" value="1"/>
</dbReference>
<keyword evidence="5" id="KW-0679">Respiratory chain</keyword>
<dbReference type="GO" id="GO:0042773">
    <property type="term" value="P:ATP synthesis coupled electron transport"/>
    <property type="evidence" value="ECO:0007669"/>
    <property type="project" value="TreeGrafter"/>
</dbReference>
<feature type="compositionally biased region" description="Low complexity" evidence="15">
    <location>
        <begin position="331"/>
        <end position="343"/>
    </location>
</feature>
<proteinExistence type="inferred from homology"/>
<gene>
    <name evidence="20" type="ORF">SAMN05444339_10189</name>
</gene>
<dbReference type="PROSITE" id="PS50857">
    <property type="entry name" value="COX2_CUA"/>
    <property type="match status" value="1"/>
</dbReference>
<keyword evidence="21" id="KW-1185">Reference proteome</keyword>
<evidence type="ECO:0000313" key="20">
    <source>
        <dbReference type="EMBL" id="SHE33880.1"/>
    </source>
</evidence>
<evidence type="ECO:0000256" key="12">
    <source>
        <dbReference type="ARBA" id="ARBA00023139"/>
    </source>
</evidence>
<dbReference type="CDD" id="cd04212">
    <property type="entry name" value="CuRO_UO_II"/>
    <property type="match status" value="1"/>
</dbReference>
<dbReference type="GO" id="GO:0004129">
    <property type="term" value="F:cytochrome-c oxidase activity"/>
    <property type="evidence" value="ECO:0007669"/>
    <property type="project" value="InterPro"/>
</dbReference>
<dbReference type="Pfam" id="PF06481">
    <property type="entry name" value="COX_ARM"/>
    <property type="match status" value="1"/>
</dbReference>
<evidence type="ECO:0000313" key="21">
    <source>
        <dbReference type="Proteomes" id="UP000183987"/>
    </source>
</evidence>
<accession>A0A1M4SNS6</accession>
<evidence type="ECO:0000256" key="15">
    <source>
        <dbReference type="SAM" id="MobiDB-lite"/>
    </source>
</evidence>
<feature type="transmembrane region" description="Helical" evidence="16">
    <location>
        <begin position="43"/>
        <end position="63"/>
    </location>
</feature>
<keyword evidence="6 16" id="KW-0812">Transmembrane</keyword>
<evidence type="ECO:0000256" key="1">
    <source>
        <dbReference type="ARBA" id="ARBA00004651"/>
    </source>
</evidence>
<dbReference type="InterPro" id="IPR011759">
    <property type="entry name" value="Cyt_c_oxidase_su2_TM_dom"/>
</dbReference>
<reference evidence="21" key="1">
    <citation type="submission" date="2016-11" db="EMBL/GenBank/DDBJ databases">
        <authorList>
            <person name="Varghese N."/>
            <person name="Submissions S."/>
        </authorList>
    </citation>
    <scope>NUCLEOTIDE SEQUENCE [LARGE SCALE GENOMIC DNA]</scope>
    <source>
        <strain evidence="21">DSM 29326</strain>
    </source>
</reference>
<sequence>MKRLRLAALSLSLAAMAACKPVVLAPAGDVAARQRDILVHSTYLMLLIIVPVLLLIAFFAFRYRASNTDATYDPEWSHSTRLELVIWAAPLLIVICLGGLTWVGTHLLDPYRPLDRISAGNAIGPDATPLEVEVVALDWKWMFIYPQYGIATVNELAMPVDRPVAFKLTSDSVMNAFYIPTMAGMIYTMPGMQTALHGVINAEGVYDGFSSNYSGAGFSGMRFKVHATDEATFEDWIAKAKESPDTLDAESYLTLTEPSENVPPAYFGNVSGVLFHDIVNMCVRQGTTCMDEIMMQDARTAAAEPMDHGTGHDMPGMTMDEDKPVAGTGGTPETATENAATTPIDTEAPAPATDGLRGHGLSRELTPFFGKTAAPQDTL</sequence>
<name>A0A1M4SNS6_LOKAT</name>
<dbReference type="GO" id="GO:0005886">
    <property type="term" value="C:plasma membrane"/>
    <property type="evidence" value="ECO:0007669"/>
    <property type="project" value="UniProtKB-SubCell"/>
</dbReference>
<dbReference type="PROSITE" id="PS51257">
    <property type="entry name" value="PROKAR_LIPOPROTEIN"/>
    <property type="match status" value="1"/>
</dbReference>
<dbReference type="AlphaFoldDB" id="A0A1M4SNS6"/>
<keyword evidence="10" id="KW-0560">Oxidoreductase</keyword>
<keyword evidence="7 17" id="KW-0732">Signal</keyword>
<evidence type="ECO:0000256" key="10">
    <source>
        <dbReference type="ARBA" id="ARBA00023002"/>
    </source>
</evidence>
<feature type="domain" description="Cytochrome oxidase subunit II copper A binding" evidence="18">
    <location>
        <begin position="127"/>
        <end position="239"/>
    </location>
</feature>
<dbReference type="SUPFAM" id="SSF49503">
    <property type="entry name" value="Cupredoxins"/>
    <property type="match status" value="1"/>
</dbReference>
<evidence type="ECO:0000256" key="4">
    <source>
        <dbReference type="ARBA" id="ARBA00022475"/>
    </source>
</evidence>
<dbReference type="InterPro" id="IPR034227">
    <property type="entry name" value="CuRO_UO_II"/>
</dbReference>
<organism evidence="20 21">
    <name type="scientific">Loktanella atrilutea</name>
    <dbReference type="NCBI Taxonomy" id="366533"/>
    <lineage>
        <taxon>Bacteria</taxon>
        <taxon>Pseudomonadati</taxon>
        <taxon>Pseudomonadota</taxon>
        <taxon>Alphaproteobacteria</taxon>
        <taxon>Rhodobacterales</taxon>
        <taxon>Roseobacteraceae</taxon>
        <taxon>Loktanella</taxon>
    </lineage>
</organism>
<dbReference type="InterPro" id="IPR008972">
    <property type="entry name" value="Cupredoxin"/>
</dbReference>
<dbReference type="GO" id="GO:0005507">
    <property type="term" value="F:copper ion binding"/>
    <property type="evidence" value="ECO:0007669"/>
    <property type="project" value="InterPro"/>
</dbReference>
<feature type="region of interest" description="Disordered" evidence="15">
    <location>
        <begin position="318"/>
        <end position="379"/>
    </location>
</feature>
<dbReference type="NCBIfam" id="TIGR01433">
    <property type="entry name" value="CyoA"/>
    <property type="match status" value="1"/>
</dbReference>
<evidence type="ECO:0000256" key="17">
    <source>
        <dbReference type="SAM" id="SignalP"/>
    </source>
</evidence>
<dbReference type="Proteomes" id="UP000183987">
    <property type="component" value="Unassembled WGS sequence"/>
</dbReference>
<feature type="domain" description="Cytochrome oxidase subunit II transmembrane region profile" evidence="19">
    <location>
        <begin position="15"/>
        <end position="112"/>
    </location>
</feature>
<comment type="subcellular location">
    <subcellularLocation>
        <location evidence="1">Cell membrane</location>
        <topology evidence="1">Multi-pass membrane protein</topology>
    </subcellularLocation>
</comment>
<evidence type="ECO:0000256" key="3">
    <source>
        <dbReference type="ARBA" id="ARBA00022448"/>
    </source>
</evidence>
<dbReference type="InterPro" id="IPR036257">
    <property type="entry name" value="Cyt_c_oxidase_su2_TM_sf"/>
</dbReference>
<dbReference type="InterPro" id="IPR045187">
    <property type="entry name" value="CcO_II"/>
</dbReference>
<feature type="signal peptide" evidence="17">
    <location>
        <begin position="1"/>
        <end position="17"/>
    </location>
</feature>
<dbReference type="Gene3D" id="2.60.40.420">
    <property type="entry name" value="Cupredoxins - blue copper proteins"/>
    <property type="match status" value="1"/>
</dbReference>
<keyword evidence="8" id="KW-0249">Electron transport</keyword>
<evidence type="ECO:0000259" key="18">
    <source>
        <dbReference type="PROSITE" id="PS50857"/>
    </source>
</evidence>